<reference evidence="1 2" key="1">
    <citation type="submission" date="2016-07" db="EMBL/GenBank/DDBJ databases">
        <title>Pervasive Adenine N6-methylation of Active Genes in Fungi.</title>
        <authorList>
            <consortium name="DOE Joint Genome Institute"/>
            <person name="Mondo S.J."/>
            <person name="Dannebaum R.O."/>
            <person name="Kuo R.C."/>
            <person name="Labutti K."/>
            <person name="Haridas S."/>
            <person name="Kuo A."/>
            <person name="Salamov A."/>
            <person name="Ahrendt S.R."/>
            <person name="Lipzen A."/>
            <person name="Sullivan W."/>
            <person name="Andreopoulos W.B."/>
            <person name="Clum A."/>
            <person name="Lindquist E."/>
            <person name="Daum C."/>
            <person name="Ramamoorthy G.K."/>
            <person name="Gryganskyi A."/>
            <person name="Culley D."/>
            <person name="Magnuson J.K."/>
            <person name="James T.Y."/>
            <person name="O'Malley M.A."/>
            <person name="Stajich J.E."/>
            <person name="Spatafora J.W."/>
            <person name="Visel A."/>
            <person name="Grigoriev I.V."/>
        </authorList>
    </citation>
    <scope>NUCLEOTIDE SEQUENCE [LARGE SCALE GENOMIC DNA]</scope>
    <source>
        <strain evidence="1 2">PL171</strain>
    </source>
</reference>
<sequence>MGPVTTLRPRHVLFCCPLIQRPPTATLTSPPGEHSYDLNRARFRRQEHWSLTGCPEIPASQAQPFLFFITNIVSVFQQRIHQVAHLVSSII</sequence>
<dbReference type="AlphaFoldDB" id="A0A1Y2HEF7"/>
<dbReference type="Proteomes" id="UP000193411">
    <property type="component" value="Unassembled WGS sequence"/>
</dbReference>
<protein>
    <submittedName>
        <fullName evidence="1">Uncharacterized protein</fullName>
    </submittedName>
</protein>
<dbReference type="EMBL" id="MCFL01000048">
    <property type="protein sequence ID" value="ORZ32281.1"/>
    <property type="molecule type" value="Genomic_DNA"/>
</dbReference>
<proteinExistence type="predicted"/>
<comment type="caution">
    <text evidence="1">The sequence shown here is derived from an EMBL/GenBank/DDBJ whole genome shotgun (WGS) entry which is preliminary data.</text>
</comment>
<feature type="non-terminal residue" evidence="1">
    <location>
        <position position="91"/>
    </location>
</feature>
<evidence type="ECO:0000313" key="2">
    <source>
        <dbReference type="Proteomes" id="UP000193411"/>
    </source>
</evidence>
<name>A0A1Y2HEF7_9FUNG</name>
<evidence type="ECO:0000313" key="1">
    <source>
        <dbReference type="EMBL" id="ORZ32281.1"/>
    </source>
</evidence>
<accession>A0A1Y2HEF7</accession>
<keyword evidence="2" id="KW-1185">Reference proteome</keyword>
<organism evidence="1 2">
    <name type="scientific">Catenaria anguillulae PL171</name>
    <dbReference type="NCBI Taxonomy" id="765915"/>
    <lineage>
        <taxon>Eukaryota</taxon>
        <taxon>Fungi</taxon>
        <taxon>Fungi incertae sedis</taxon>
        <taxon>Blastocladiomycota</taxon>
        <taxon>Blastocladiomycetes</taxon>
        <taxon>Blastocladiales</taxon>
        <taxon>Catenariaceae</taxon>
        <taxon>Catenaria</taxon>
    </lineage>
</organism>
<gene>
    <name evidence="1" type="ORF">BCR44DRAFT_1440461</name>
</gene>